<dbReference type="EMBL" id="CP003326">
    <property type="protein sequence ID" value="AFS78936.1"/>
    <property type="molecule type" value="Genomic_DNA"/>
</dbReference>
<evidence type="ECO:0000313" key="6">
    <source>
        <dbReference type="Proteomes" id="UP000006094"/>
    </source>
</evidence>
<dbReference type="SMART" id="SM00347">
    <property type="entry name" value="HTH_MARR"/>
    <property type="match status" value="1"/>
</dbReference>
<evidence type="ECO:0000256" key="1">
    <source>
        <dbReference type="ARBA" id="ARBA00023015"/>
    </source>
</evidence>
<name>K0B2V4_GOTA9</name>
<dbReference type="eggNOG" id="COG1846">
    <property type="taxonomic scope" value="Bacteria"/>
</dbReference>
<dbReference type="KEGG" id="cad:Curi_c19310"/>
<dbReference type="PROSITE" id="PS50995">
    <property type="entry name" value="HTH_MARR_2"/>
    <property type="match status" value="1"/>
</dbReference>
<sequence>MINYDNLGISRKFYVVNKKVKHMFDMTFAQTGMTGTQGAVLNFIYTQSKNQNVYQRDIEIEFEIRRSSVTSMVNNLEKGGFIKRERVPEDSRLKRIVLTDKAISIAEQLQNSIDEVNRAILKGLNNEEIQYLDLILTKITENLP</sequence>
<dbReference type="InterPro" id="IPR000835">
    <property type="entry name" value="HTH_MarR-typ"/>
</dbReference>
<keyword evidence="1" id="KW-0805">Transcription regulation</keyword>
<dbReference type="Proteomes" id="UP000006094">
    <property type="component" value="Chromosome"/>
</dbReference>
<evidence type="ECO:0000256" key="3">
    <source>
        <dbReference type="ARBA" id="ARBA00023163"/>
    </source>
</evidence>
<keyword evidence="3" id="KW-0804">Transcription</keyword>
<dbReference type="SUPFAM" id="SSF46785">
    <property type="entry name" value="Winged helix' DNA-binding domain"/>
    <property type="match status" value="1"/>
</dbReference>
<proteinExistence type="predicted"/>
<keyword evidence="2" id="KW-0238">DNA-binding</keyword>
<dbReference type="Pfam" id="PF12802">
    <property type="entry name" value="MarR_2"/>
    <property type="match status" value="1"/>
</dbReference>
<dbReference type="HOGENOM" id="CLU_083287_18_2_9"/>
<dbReference type="PANTHER" id="PTHR42756:SF1">
    <property type="entry name" value="TRANSCRIPTIONAL REPRESSOR OF EMRAB OPERON"/>
    <property type="match status" value="1"/>
</dbReference>
<dbReference type="OrthoDB" id="384891at2"/>
<dbReference type="GO" id="GO:0003700">
    <property type="term" value="F:DNA-binding transcription factor activity"/>
    <property type="evidence" value="ECO:0007669"/>
    <property type="project" value="InterPro"/>
</dbReference>
<dbReference type="Gene3D" id="1.10.10.10">
    <property type="entry name" value="Winged helix-like DNA-binding domain superfamily/Winged helix DNA-binding domain"/>
    <property type="match status" value="1"/>
</dbReference>
<dbReference type="PRINTS" id="PR00598">
    <property type="entry name" value="HTHMARR"/>
</dbReference>
<feature type="domain" description="HTH marR-type" evidence="4">
    <location>
        <begin position="6"/>
        <end position="141"/>
    </location>
</feature>
<keyword evidence="6" id="KW-1185">Reference proteome</keyword>
<dbReference type="InterPro" id="IPR036388">
    <property type="entry name" value="WH-like_DNA-bd_sf"/>
</dbReference>
<dbReference type="STRING" id="1128398.Curi_c19310"/>
<evidence type="ECO:0000313" key="5">
    <source>
        <dbReference type="EMBL" id="AFS78936.1"/>
    </source>
</evidence>
<protein>
    <submittedName>
        <fullName evidence="5">Transcriptional regulator, MarR family</fullName>
    </submittedName>
</protein>
<dbReference type="GO" id="GO:0003677">
    <property type="term" value="F:DNA binding"/>
    <property type="evidence" value="ECO:0007669"/>
    <property type="project" value="UniProtKB-KW"/>
</dbReference>
<accession>K0B2V4</accession>
<reference evidence="5 6" key="1">
    <citation type="journal article" date="2012" name="PLoS ONE">
        <title>The purine-utilizing bacterium Clostridium acidurici 9a: a genome-guided metabolic reconsideration.</title>
        <authorList>
            <person name="Hartwich K."/>
            <person name="Poehlein A."/>
            <person name="Daniel R."/>
        </authorList>
    </citation>
    <scope>NUCLEOTIDE SEQUENCE [LARGE SCALE GENOMIC DNA]</scope>
    <source>
        <strain evidence="6">ATCC 7906 / DSM 604 / BCRC 14475 / CIP 104303 / KCTC 5404 / NCIMB 10678 / 9a</strain>
    </source>
</reference>
<dbReference type="PANTHER" id="PTHR42756">
    <property type="entry name" value="TRANSCRIPTIONAL REGULATOR, MARR"/>
    <property type="match status" value="1"/>
</dbReference>
<gene>
    <name evidence="5" type="ordered locus">Curi_c19310</name>
</gene>
<dbReference type="InterPro" id="IPR036390">
    <property type="entry name" value="WH_DNA-bd_sf"/>
</dbReference>
<organism evidence="5 6">
    <name type="scientific">Gottschalkia acidurici (strain ATCC 7906 / DSM 604 / BCRC 14475 / CIP 104303 / KCTC 5404 / NCIMB 10678 / 9a)</name>
    <name type="common">Clostridium acidurici</name>
    <dbReference type="NCBI Taxonomy" id="1128398"/>
    <lineage>
        <taxon>Bacteria</taxon>
        <taxon>Bacillati</taxon>
        <taxon>Bacillota</taxon>
        <taxon>Tissierellia</taxon>
        <taxon>Tissierellales</taxon>
        <taxon>Gottschalkiaceae</taxon>
        <taxon>Gottschalkia</taxon>
    </lineage>
</organism>
<evidence type="ECO:0000259" key="4">
    <source>
        <dbReference type="PROSITE" id="PS50995"/>
    </source>
</evidence>
<evidence type="ECO:0000256" key="2">
    <source>
        <dbReference type="ARBA" id="ARBA00023125"/>
    </source>
</evidence>
<dbReference type="AlphaFoldDB" id="K0B2V4"/>